<accession>A0ABP0FKN1</accession>
<keyword evidence="2" id="KW-1185">Reference proteome</keyword>
<gene>
    <name evidence="1" type="ORF">CVLEPA_LOCUS9238</name>
</gene>
<comment type="caution">
    <text evidence="1">The sequence shown here is derived from an EMBL/GenBank/DDBJ whole genome shotgun (WGS) entry which is preliminary data.</text>
</comment>
<evidence type="ECO:0000313" key="2">
    <source>
        <dbReference type="Proteomes" id="UP001642483"/>
    </source>
</evidence>
<organism evidence="1 2">
    <name type="scientific">Clavelina lepadiformis</name>
    <name type="common">Light-bulb sea squirt</name>
    <name type="synonym">Ascidia lepadiformis</name>
    <dbReference type="NCBI Taxonomy" id="159417"/>
    <lineage>
        <taxon>Eukaryota</taxon>
        <taxon>Metazoa</taxon>
        <taxon>Chordata</taxon>
        <taxon>Tunicata</taxon>
        <taxon>Ascidiacea</taxon>
        <taxon>Aplousobranchia</taxon>
        <taxon>Clavelinidae</taxon>
        <taxon>Clavelina</taxon>
    </lineage>
</organism>
<dbReference type="InterPro" id="IPR014710">
    <property type="entry name" value="RmlC-like_jellyroll"/>
</dbReference>
<reference evidence="1 2" key="1">
    <citation type="submission" date="2024-02" db="EMBL/GenBank/DDBJ databases">
        <authorList>
            <person name="Daric V."/>
            <person name="Darras S."/>
        </authorList>
    </citation>
    <scope>NUCLEOTIDE SEQUENCE [LARGE SCALE GENOMIC DNA]</scope>
</reference>
<dbReference type="InterPro" id="IPR018490">
    <property type="entry name" value="cNMP-bd_dom_sf"/>
</dbReference>
<evidence type="ECO:0000313" key="1">
    <source>
        <dbReference type="EMBL" id="CAK8678967.1"/>
    </source>
</evidence>
<name>A0ABP0FKN1_CLALP</name>
<protein>
    <recommendedName>
        <fullName evidence="3">Cyclic nucleotide-binding domain-containing protein</fullName>
    </recommendedName>
</protein>
<evidence type="ECO:0008006" key="3">
    <source>
        <dbReference type="Google" id="ProtNLM"/>
    </source>
</evidence>
<dbReference type="Gene3D" id="2.60.120.10">
    <property type="entry name" value="Jelly Rolls"/>
    <property type="match status" value="1"/>
</dbReference>
<proteinExistence type="predicted"/>
<sequence length="138" mass="15519">MEEITDILQIPVEDRSERDIAKVVEFLSTFSAARCQFLPNSAKRYISKCAVLEVFSRAATVIAEPNDQLNAWAIVLEGKLCYCHKNEKFIFNQGDTFGVKPVLTPQHIAGVLFTLCDDCKLLCVAQKDLFAAFNEDQQ</sequence>
<dbReference type="Proteomes" id="UP001642483">
    <property type="component" value="Unassembled WGS sequence"/>
</dbReference>
<dbReference type="SUPFAM" id="SSF51206">
    <property type="entry name" value="cAMP-binding domain-like"/>
    <property type="match status" value="1"/>
</dbReference>
<dbReference type="EMBL" id="CAWYQH010000057">
    <property type="protein sequence ID" value="CAK8678967.1"/>
    <property type="molecule type" value="Genomic_DNA"/>
</dbReference>